<protein>
    <submittedName>
        <fullName evidence="3">DUF4189 domain-containing protein</fullName>
    </submittedName>
</protein>
<name>A0AAX1F5K7_9NEIS</name>
<dbReference type="RefSeq" id="WP_151085930.1">
    <property type="nucleotide sequence ID" value="NZ_CP038018.1"/>
</dbReference>
<dbReference type="Pfam" id="PF13827">
    <property type="entry name" value="DUF4189"/>
    <property type="match status" value="1"/>
</dbReference>
<feature type="chain" id="PRO_5043589537" evidence="1">
    <location>
        <begin position="27"/>
        <end position="213"/>
    </location>
</feature>
<dbReference type="EMBL" id="CP038018">
    <property type="protein sequence ID" value="QED91353.1"/>
    <property type="molecule type" value="Genomic_DNA"/>
</dbReference>
<organism evidence="3 4">
    <name type="scientific">Eikenella exigua</name>
    <dbReference type="NCBI Taxonomy" id="2528037"/>
    <lineage>
        <taxon>Bacteria</taxon>
        <taxon>Pseudomonadati</taxon>
        <taxon>Pseudomonadota</taxon>
        <taxon>Betaproteobacteria</taxon>
        <taxon>Neisseriales</taxon>
        <taxon>Neisseriaceae</taxon>
        <taxon>Eikenella</taxon>
    </lineage>
</organism>
<evidence type="ECO:0000256" key="1">
    <source>
        <dbReference type="SAM" id="SignalP"/>
    </source>
</evidence>
<dbReference type="KEGG" id="eex:EZJ17_00955"/>
<keyword evidence="1" id="KW-0732">Signal</keyword>
<dbReference type="AlphaFoldDB" id="A0AAX1F5K7"/>
<keyword evidence="4" id="KW-1185">Reference proteome</keyword>
<proteinExistence type="predicted"/>
<sequence>MKQSMMNTAAGVLAAVLLGSAGLAYANPYPVGSQQWHNFNGIMQSEADRIQRERNAVRQQPTYSGPTAAEIRAWEQREAEVQARIAHFRATPFWMALAWNFEKDAIIWPGGFKSEQRAIERAKQICSSPNCHVFATFNNTCAHFVSAVAEPRSVQDFFVAYDRDGNRAVRKAVQACEAVHGKREDRCFSSLLRTPHGEGIFCVGYDYSLYNQD</sequence>
<reference evidence="4" key="1">
    <citation type="journal article" date="2019" name="J. Anim. Genet.">
        <title>Description and whole genome sequencing of Eikenella exigua sp. nov., isolated from brain abscess and blood.</title>
        <authorList>
            <person name="Stormo K.A."/>
            <person name="Nygaard R.M."/>
            <person name="Bruvold T.S."/>
            <person name="Dimmen G."/>
            <person name="Lindemann P.C."/>
            <person name="Jordal S."/>
            <person name="Kommedal O."/>
        </authorList>
    </citation>
    <scope>NUCLEOTIDE SEQUENCE [LARGE SCALE GENOMIC DNA]</scope>
    <source>
        <strain evidence="4">PXX</strain>
    </source>
</reference>
<evidence type="ECO:0000259" key="2">
    <source>
        <dbReference type="Pfam" id="PF13827"/>
    </source>
</evidence>
<dbReference type="Proteomes" id="UP000326695">
    <property type="component" value="Chromosome"/>
</dbReference>
<feature type="domain" description="DUF4189" evidence="2">
    <location>
        <begin position="94"/>
        <end position="182"/>
    </location>
</feature>
<accession>A0AAX1F5K7</accession>
<gene>
    <name evidence="3" type="ORF">EZJ17_00955</name>
</gene>
<dbReference type="InterPro" id="IPR025240">
    <property type="entry name" value="DUF4189"/>
</dbReference>
<evidence type="ECO:0000313" key="4">
    <source>
        <dbReference type="Proteomes" id="UP000326695"/>
    </source>
</evidence>
<evidence type="ECO:0000313" key="3">
    <source>
        <dbReference type="EMBL" id="QED91353.1"/>
    </source>
</evidence>
<feature type="signal peptide" evidence="1">
    <location>
        <begin position="1"/>
        <end position="26"/>
    </location>
</feature>